<dbReference type="InterPro" id="IPR036388">
    <property type="entry name" value="WH-like_DNA-bd_sf"/>
</dbReference>
<sequence length="123" mass="14082">MKTKTLSRLEQEVMNIVWGCGYCSVRDVLKKISRKKKLAYTTIATVLNRLYGKGLVRRKTQGSLIYYSAKISKEAYGKNTALLFLRKFFSSFGDSAIASFAESIEKLPEDKKKFLLKLLEKNK</sequence>
<dbReference type="Proteomes" id="UP000034320">
    <property type="component" value="Unassembled WGS sequence"/>
</dbReference>
<evidence type="ECO:0000256" key="1">
    <source>
        <dbReference type="ARBA" id="ARBA00011046"/>
    </source>
</evidence>
<dbReference type="Gene3D" id="1.10.10.10">
    <property type="entry name" value="Winged helix-like DNA-binding domain superfamily/Winged helix DNA-binding domain"/>
    <property type="match status" value="1"/>
</dbReference>
<evidence type="ECO:0000313" key="6">
    <source>
        <dbReference type="Proteomes" id="UP000034320"/>
    </source>
</evidence>
<dbReference type="GO" id="GO:0003677">
    <property type="term" value="F:DNA binding"/>
    <property type="evidence" value="ECO:0007669"/>
    <property type="project" value="UniProtKB-KW"/>
</dbReference>
<dbReference type="GO" id="GO:0045892">
    <property type="term" value="P:negative regulation of DNA-templated transcription"/>
    <property type="evidence" value="ECO:0007669"/>
    <property type="project" value="InterPro"/>
</dbReference>
<keyword evidence="2" id="KW-0805">Transcription regulation</keyword>
<keyword evidence="4" id="KW-0804">Transcription</keyword>
<organism evidence="5 6">
    <name type="scientific">Candidatus Gottesmanbacteria bacterium GW2011_GWA2_42_18</name>
    <dbReference type="NCBI Taxonomy" id="1618442"/>
    <lineage>
        <taxon>Bacteria</taxon>
        <taxon>Candidatus Gottesmaniibacteriota</taxon>
    </lineage>
</organism>
<evidence type="ECO:0000313" key="5">
    <source>
        <dbReference type="EMBL" id="KKS46997.1"/>
    </source>
</evidence>
<comment type="caution">
    <text evidence="5">The sequence shown here is derived from an EMBL/GenBank/DDBJ whole genome shotgun (WGS) entry which is preliminary data.</text>
</comment>
<evidence type="ECO:0000256" key="3">
    <source>
        <dbReference type="ARBA" id="ARBA00023125"/>
    </source>
</evidence>
<protein>
    <submittedName>
        <fullName evidence="5">Transcriptional repressor, CopY family</fullName>
    </submittedName>
</protein>
<dbReference type="Pfam" id="PF03965">
    <property type="entry name" value="Penicillinase_R"/>
    <property type="match status" value="1"/>
</dbReference>
<name>A0A0G0ZE38_9BACT</name>
<gene>
    <name evidence="5" type="ORF">UV09_C0010G0007</name>
</gene>
<dbReference type="SUPFAM" id="SSF46785">
    <property type="entry name" value="Winged helix' DNA-binding domain"/>
    <property type="match status" value="1"/>
</dbReference>
<keyword evidence="3" id="KW-0238">DNA-binding</keyword>
<dbReference type="PIRSF" id="PIRSF019455">
    <property type="entry name" value="CopR_AtkY"/>
    <property type="match status" value="1"/>
</dbReference>
<reference evidence="5 6" key="1">
    <citation type="journal article" date="2015" name="Nature">
        <title>rRNA introns, odd ribosomes, and small enigmatic genomes across a large radiation of phyla.</title>
        <authorList>
            <person name="Brown C.T."/>
            <person name="Hug L.A."/>
            <person name="Thomas B.C."/>
            <person name="Sharon I."/>
            <person name="Castelle C.J."/>
            <person name="Singh A."/>
            <person name="Wilkins M.J."/>
            <person name="Williams K.H."/>
            <person name="Banfield J.F."/>
        </authorList>
    </citation>
    <scope>NUCLEOTIDE SEQUENCE [LARGE SCALE GENOMIC DNA]</scope>
</reference>
<evidence type="ECO:0000256" key="2">
    <source>
        <dbReference type="ARBA" id="ARBA00023015"/>
    </source>
</evidence>
<accession>A0A0G0ZE38</accession>
<proteinExistence type="inferred from homology"/>
<dbReference type="EMBL" id="LCDD01000010">
    <property type="protein sequence ID" value="KKS46997.1"/>
    <property type="molecule type" value="Genomic_DNA"/>
</dbReference>
<dbReference type="InterPro" id="IPR005650">
    <property type="entry name" value="BlaI_family"/>
</dbReference>
<dbReference type="AlphaFoldDB" id="A0A0G0ZE38"/>
<dbReference type="InterPro" id="IPR036390">
    <property type="entry name" value="WH_DNA-bd_sf"/>
</dbReference>
<evidence type="ECO:0000256" key="4">
    <source>
        <dbReference type="ARBA" id="ARBA00023163"/>
    </source>
</evidence>
<comment type="similarity">
    <text evidence="1">Belongs to the BlaI transcriptional regulatory family.</text>
</comment>